<evidence type="ECO:0000256" key="1">
    <source>
        <dbReference type="ARBA" id="ARBA00004123"/>
    </source>
</evidence>
<dbReference type="OrthoDB" id="1667110at2759"/>
<dbReference type="GO" id="GO:0006357">
    <property type="term" value="P:regulation of transcription by RNA polymerase II"/>
    <property type="evidence" value="ECO:0007669"/>
    <property type="project" value="TreeGrafter"/>
</dbReference>
<keyword evidence="4" id="KW-0539">Nucleus</keyword>
<dbReference type="GO" id="GO:0003712">
    <property type="term" value="F:transcription coregulator activity"/>
    <property type="evidence" value="ECO:0007669"/>
    <property type="project" value="TreeGrafter"/>
</dbReference>
<evidence type="ECO:0000259" key="5">
    <source>
        <dbReference type="PROSITE" id="PS51184"/>
    </source>
</evidence>
<dbReference type="Pfam" id="PF02373">
    <property type="entry name" value="JmjC"/>
    <property type="match status" value="1"/>
</dbReference>
<comment type="similarity">
    <text evidence="2">Belongs to the JARID1 histone demethylase family.</text>
</comment>
<keyword evidence="3" id="KW-0479">Metal-binding</keyword>
<sequence length="632" mass="72302">MANGMLINLLNEPIEWKVNVDGSICCPPPKIGGCGKSLLHLKCLFPEHLLLELKEKADHIINTESCKFAMSMCYPTKCSSELVQDSGIKTLRKAASRMGSDNYLYCPRAINIDPQDVESFQEHWVKGEPVIVRDALYLAFGLSWEPMVMWCVLREKKKQNVNSENFAVKAVDCLDFCEVEINICQFFNGYSSGRYHRGGWPEMLKLKDWPSSSSFEERLPRHCIEFIAALPFQEYANPWDGLLNVAAKIPEDVLKPDLGPKTYIAYGFLEELGKGDSVNLLTHTAEVKIEKNQLKKIERLKKKNILAAENLQVGGKGENSFSLCNDSGNFEGDEQIIKDDQSINALVRKLSTCNRLRDDINEKESAVEAKLVFDESEECGEKGENGNIISFYRRNNKSLTYPGEQYDDEVEPPSSLSKLEPVNLKEKKIRGGLKRRAAKKVGVNSSKKVRVNKNARKNGMRSQPAVRRNGFKEDILEGSALWDIFRREDVPKLEEYLMEHNREFRHLYNSPVEKVDHPIHDQAFYLTTEHKRKLKDEYGIEPWTFVQKVGEAVFIPAGCPHQVRNLKSCIKVAVDFVSPENLSECIKLTEQFRLLPPYHRAKEDKLEVKKMAIHALIHVVEYLDKYLFEPRQ</sequence>
<dbReference type="GO" id="GO:0000118">
    <property type="term" value="C:histone deacetylase complex"/>
    <property type="evidence" value="ECO:0007669"/>
    <property type="project" value="TreeGrafter"/>
</dbReference>
<dbReference type="Gene3D" id="2.60.120.650">
    <property type="entry name" value="Cupin"/>
    <property type="match status" value="2"/>
</dbReference>
<feature type="domain" description="JmjC" evidence="5">
    <location>
        <begin position="238"/>
        <end position="593"/>
    </location>
</feature>
<accession>A0A835QZD5</accession>
<evidence type="ECO:0000256" key="2">
    <source>
        <dbReference type="ARBA" id="ARBA00006801"/>
    </source>
</evidence>
<proteinExistence type="inferred from homology"/>
<dbReference type="PANTHER" id="PTHR12549:SF11">
    <property type="entry name" value="LYSINE-SPECIFIC DEMETHYLASE JMJ25"/>
    <property type="match status" value="1"/>
</dbReference>
<dbReference type="SUPFAM" id="SSF51197">
    <property type="entry name" value="Clavaminate synthase-like"/>
    <property type="match status" value="1"/>
</dbReference>
<comment type="caution">
    <text evidence="6">The sequence shown here is derived from an EMBL/GenBank/DDBJ whole genome shotgun (WGS) entry which is preliminary data.</text>
</comment>
<evidence type="ECO:0000313" key="6">
    <source>
        <dbReference type="EMBL" id="KAG0478890.1"/>
    </source>
</evidence>
<dbReference type="InterPro" id="IPR003347">
    <property type="entry name" value="JmjC_dom"/>
</dbReference>
<protein>
    <recommendedName>
        <fullName evidence="5">JmjC domain-containing protein</fullName>
    </recommendedName>
</protein>
<dbReference type="Proteomes" id="UP000639772">
    <property type="component" value="Chromosome 6"/>
</dbReference>
<dbReference type="PANTHER" id="PTHR12549">
    <property type="entry name" value="JMJC DOMAIN-CONTAINING HISTONE DEMETHYLATION PROTEIN"/>
    <property type="match status" value="1"/>
</dbReference>
<dbReference type="GO" id="GO:0032454">
    <property type="term" value="F:histone H3K9 demethylase activity"/>
    <property type="evidence" value="ECO:0007669"/>
    <property type="project" value="InterPro"/>
</dbReference>
<dbReference type="GO" id="GO:0000785">
    <property type="term" value="C:chromatin"/>
    <property type="evidence" value="ECO:0007669"/>
    <property type="project" value="TreeGrafter"/>
</dbReference>
<reference evidence="6 7" key="1">
    <citation type="journal article" date="2020" name="Nat. Food">
        <title>A phased Vanilla planifolia genome enables genetic improvement of flavour and production.</title>
        <authorList>
            <person name="Hasing T."/>
            <person name="Tang H."/>
            <person name="Brym M."/>
            <person name="Khazi F."/>
            <person name="Huang T."/>
            <person name="Chambers A.H."/>
        </authorList>
    </citation>
    <scope>NUCLEOTIDE SEQUENCE [LARGE SCALE GENOMIC DNA]</scope>
    <source>
        <tissue evidence="6">Leaf</tissue>
    </source>
</reference>
<name>A0A835QZD5_VANPL</name>
<evidence type="ECO:0000256" key="4">
    <source>
        <dbReference type="ARBA" id="ARBA00023242"/>
    </source>
</evidence>
<dbReference type="InterPro" id="IPR045109">
    <property type="entry name" value="LSDs-like"/>
</dbReference>
<evidence type="ECO:0000256" key="3">
    <source>
        <dbReference type="ARBA" id="ARBA00022723"/>
    </source>
</evidence>
<dbReference type="CDD" id="cd02208">
    <property type="entry name" value="cupin_RmlC-like"/>
    <property type="match status" value="1"/>
</dbReference>
<evidence type="ECO:0000313" key="7">
    <source>
        <dbReference type="Proteomes" id="UP000639772"/>
    </source>
</evidence>
<dbReference type="FunFam" id="2.60.120.650:FF:000033">
    <property type="entry name" value="Transcription factor jumonji (JmjC) domain-containing protein"/>
    <property type="match status" value="1"/>
</dbReference>
<dbReference type="GO" id="GO:0031490">
    <property type="term" value="F:chromatin DNA binding"/>
    <property type="evidence" value="ECO:0007669"/>
    <property type="project" value="TreeGrafter"/>
</dbReference>
<gene>
    <name evidence="6" type="ORF">HPP92_013609</name>
</gene>
<dbReference type="EMBL" id="JADCNM010000006">
    <property type="protein sequence ID" value="KAG0478890.1"/>
    <property type="molecule type" value="Genomic_DNA"/>
</dbReference>
<dbReference type="GO" id="GO:0046872">
    <property type="term" value="F:metal ion binding"/>
    <property type="evidence" value="ECO:0007669"/>
    <property type="project" value="UniProtKB-KW"/>
</dbReference>
<dbReference type="PROSITE" id="PS51184">
    <property type="entry name" value="JMJC"/>
    <property type="match status" value="1"/>
</dbReference>
<comment type="subcellular location">
    <subcellularLocation>
        <location evidence="1">Nucleus</location>
    </subcellularLocation>
</comment>
<dbReference type="SMART" id="SM00558">
    <property type="entry name" value="JmjC"/>
    <property type="match status" value="1"/>
</dbReference>
<dbReference type="AlphaFoldDB" id="A0A835QZD5"/>
<organism evidence="6 7">
    <name type="scientific">Vanilla planifolia</name>
    <name type="common">Vanilla</name>
    <dbReference type="NCBI Taxonomy" id="51239"/>
    <lineage>
        <taxon>Eukaryota</taxon>
        <taxon>Viridiplantae</taxon>
        <taxon>Streptophyta</taxon>
        <taxon>Embryophyta</taxon>
        <taxon>Tracheophyta</taxon>
        <taxon>Spermatophyta</taxon>
        <taxon>Magnoliopsida</taxon>
        <taxon>Liliopsida</taxon>
        <taxon>Asparagales</taxon>
        <taxon>Orchidaceae</taxon>
        <taxon>Vanilloideae</taxon>
        <taxon>Vanilleae</taxon>
        <taxon>Vanilla</taxon>
    </lineage>
</organism>